<name>A0A4C1Y7X2_EUMVA</name>
<comment type="caution">
    <text evidence="2">The sequence shown here is derived from an EMBL/GenBank/DDBJ whole genome shotgun (WGS) entry which is preliminary data.</text>
</comment>
<reference evidence="2 3" key="1">
    <citation type="journal article" date="2019" name="Commun. Biol.">
        <title>The bagworm genome reveals a unique fibroin gene that provides high tensile strength.</title>
        <authorList>
            <person name="Kono N."/>
            <person name="Nakamura H."/>
            <person name="Ohtoshi R."/>
            <person name="Tomita M."/>
            <person name="Numata K."/>
            <person name="Arakawa K."/>
        </authorList>
    </citation>
    <scope>NUCLEOTIDE SEQUENCE [LARGE SCALE GENOMIC DNA]</scope>
</reference>
<feature type="region of interest" description="Disordered" evidence="1">
    <location>
        <begin position="1"/>
        <end position="43"/>
    </location>
</feature>
<organism evidence="2 3">
    <name type="scientific">Eumeta variegata</name>
    <name type="common">Bagworm moth</name>
    <name type="synonym">Eumeta japonica</name>
    <dbReference type="NCBI Taxonomy" id="151549"/>
    <lineage>
        <taxon>Eukaryota</taxon>
        <taxon>Metazoa</taxon>
        <taxon>Ecdysozoa</taxon>
        <taxon>Arthropoda</taxon>
        <taxon>Hexapoda</taxon>
        <taxon>Insecta</taxon>
        <taxon>Pterygota</taxon>
        <taxon>Neoptera</taxon>
        <taxon>Endopterygota</taxon>
        <taxon>Lepidoptera</taxon>
        <taxon>Glossata</taxon>
        <taxon>Ditrysia</taxon>
        <taxon>Tineoidea</taxon>
        <taxon>Psychidae</taxon>
        <taxon>Oiketicinae</taxon>
        <taxon>Eumeta</taxon>
    </lineage>
</organism>
<sequence length="70" mass="7708">MIATPSINFADHISRSPAKEAATETMRRASPCQDHARPCPESGAMARVTARVIYNRAMNTRARKYESSVA</sequence>
<evidence type="ECO:0000313" key="2">
    <source>
        <dbReference type="EMBL" id="GBP71433.1"/>
    </source>
</evidence>
<dbReference type="EMBL" id="BGZK01001108">
    <property type="protein sequence ID" value="GBP71433.1"/>
    <property type="molecule type" value="Genomic_DNA"/>
</dbReference>
<keyword evidence="3" id="KW-1185">Reference proteome</keyword>
<dbReference type="AlphaFoldDB" id="A0A4C1Y7X2"/>
<feature type="compositionally biased region" description="Basic and acidic residues" evidence="1">
    <location>
        <begin position="12"/>
        <end position="27"/>
    </location>
</feature>
<protein>
    <submittedName>
        <fullName evidence="2">Uncharacterized protein</fullName>
    </submittedName>
</protein>
<proteinExistence type="predicted"/>
<evidence type="ECO:0000256" key="1">
    <source>
        <dbReference type="SAM" id="MobiDB-lite"/>
    </source>
</evidence>
<dbReference type="Proteomes" id="UP000299102">
    <property type="component" value="Unassembled WGS sequence"/>
</dbReference>
<gene>
    <name evidence="2" type="ORF">EVAR_88591_1</name>
</gene>
<accession>A0A4C1Y7X2</accession>
<evidence type="ECO:0000313" key="3">
    <source>
        <dbReference type="Proteomes" id="UP000299102"/>
    </source>
</evidence>